<dbReference type="EMBL" id="MU070069">
    <property type="protein sequence ID" value="KAF5830202.1"/>
    <property type="molecule type" value="Genomic_DNA"/>
</dbReference>
<protein>
    <recommendedName>
        <fullName evidence="3">Secreted protein</fullName>
    </recommendedName>
</protein>
<dbReference type="Proteomes" id="UP000815325">
    <property type="component" value="Unassembled WGS sequence"/>
</dbReference>
<evidence type="ECO:0008006" key="3">
    <source>
        <dbReference type="Google" id="ProtNLM"/>
    </source>
</evidence>
<comment type="caution">
    <text evidence="1">The sequence shown here is derived from an EMBL/GenBank/DDBJ whole genome shotgun (WGS) entry which is preliminary data.</text>
</comment>
<evidence type="ECO:0000313" key="2">
    <source>
        <dbReference type="Proteomes" id="UP000815325"/>
    </source>
</evidence>
<name>A0ABQ7G6I8_DUNSA</name>
<reference evidence="1" key="1">
    <citation type="submission" date="2017-08" db="EMBL/GenBank/DDBJ databases">
        <authorList>
            <person name="Polle J.E."/>
            <person name="Barry K."/>
            <person name="Cushman J."/>
            <person name="Schmutz J."/>
            <person name="Tran D."/>
            <person name="Hathwaick L.T."/>
            <person name="Yim W.C."/>
            <person name="Jenkins J."/>
            <person name="Mckie-Krisberg Z.M."/>
            <person name="Prochnik S."/>
            <person name="Lindquist E."/>
            <person name="Dockter R.B."/>
            <person name="Adam C."/>
            <person name="Molina H."/>
            <person name="Bunkerborg J."/>
            <person name="Jin E."/>
            <person name="Buchheim M."/>
            <person name="Magnuson J."/>
        </authorList>
    </citation>
    <scope>NUCLEOTIDE SEQUENCE</scope>
    <source>
        <strain evidence="1">CCAP 19/18</strain>
    </source>
</reference>
<proteinExistence type="predicted"/>
<gene>
    <name evidence="1" type="ORF">DUNSADRAFT_14909</name>
</gene>
<sequence length="67" mass="7637">MASQQPKLSSLSWTVCKHHLLLFSICAPKWGRKFCRLTGGVKHMTPLCNRPEAVRSIFTITWRNGLP</sequence>
<evidence type="ECO:0000313" key="1">
    <source>
        <dbReference type="EMBL" id="KAF5830202.1"/>
    </source>
</evidence>
<accession>A0ABQ7G6I8</accession>
<organism evidence="1 2">
    <name type="scientific">Dunaliella salina</name>
    <name type="common">Green alga</name>
    <name type="synonym">Protococcus salinus</name>
    <dbReference type="NCBI Taxonomy" id="3046"/>
    <lineage>
        <taxon>Eukaryota</taxon>
        <taxon>Viridiplantae</taxon>
        <taxon>Chlorophyta</taxon>
        <taxon>core chlorophytes</taxon>
        <taxon>Chlorophyceae</taxon>
        <taxon>CS clade</taxon>
        <taxon>Chlamydomonadales</taxon>
        <taxon>Dunaliellaceae</taxon>
        <taxon>Dunaliella</taxon>
    </lineage>
</organism>
<keyword evidence="2" id="KW-1185">Reference proteome</keyword>